<evidence type="ECO:0000313" key="2">
    <source>
        <dbReference type="EMBL" id="QHU35722.1"/>
    </source>
</evidence>
<sequence>MKIRPIILFISLLVAIIIIQTLIYKYQKQGVLYQVNCIDTSGNILPEEQCGNICVDSNNNPLPWEYCNSGNQICVDRSGNILPATECDKKFTIPEGCEASLVSNEEPYCPVDYTYSEYLNIGVKCCYKNRVRTDVSFSDIGIDLPPEQSGPSENCNDSIYDKYQCFLNDNPMFANIYIGLSIVSGILWNYGSSKIGKRIVGDSKWNIDNLYQKQKIAYDKKLKGNSIDLLKQTEVGRQKLILDSEKSKLITTFTNDIIKLKEIELKETLIANYISDITASTKARMMEDIKNMSSDLFKNITDDLGNINKLSQQQAVQNLVNDTIQKNMKNNLITLSNEIKTNIKSKILDTVSIQYIDLLNTSYTLKSNHIINAYDNAITAATNVNINRNLLQNLDNMTQNMYDNMVDNILVNIDDDIVNNVNKLTNNIYDDINKYINFNDSNYKQVLGDVFKERLKIEVDLNIKTTFKNSIISEVNEFAKNILDNANIKYTKDIVDFERSMYMVNQNIQNKANSLDFAYKENKLLIASNDVSNLIDNYKMRINTENKIIRSIYDNALNKIKLNKLNDLSINEKFLLETIGVKERPKVDITDYFGDTARNVDVVDFMRTYNDIDRTLKILGTNNGISLLKQKALKFALAYMPKVVAYCKADFKKFMLNHPILLDKSYIYAINELGDYAIKKWNGPMGAYKAKAAIQKITLDSVTQFGTNTTKTFMKFALSPEGIFLGLELALEFTGEAEKWRNELKKGNMQYAVYLALVSFGGCIIDPEFWLAFISGFKVMTPGQLMNGFITAICFANPLLILGETLVNLIGNINLNLCPSVQDIFNLIDMAQIIPDTSEATRKIIPDWTEIIEEKTSVIDLINNNVGDSINSYLNSSRDLPTMIPDKTAINV</sequence>
<keyword evidence="1" id="KW-1133">Transmembrane helix</keyword>
<keyword evidence="1" id="KW-0472">Membrane</keyword>
<feature type="transmembrane region" description="Helical" evidence="1">
    <location>
        <begin position="751"/>
        <end position="773"/>
    </location>
</feature>
<protein>
    <submittedName>
        <fullName evidence="2">Uncharacterized protein</fullName>
    </submittedName>
</protein>
<proteinExistence type="predicted"/>
<organism evidence="2">
    <name type="scientific">viral metagenome</name>
    <dbReference type="NCBI Taxonomy" id="1070528"/>
    <lineage>
        <taxon>unclassified sequences</taxon>
        <taxon>metagenomes</taxon>
        <taxon>organismal metagenomes</taxon>
    </lineage>
</organism>
<feature type="transmembrane region" description="Helical" evidence="1">
    <location>
        <begin position="785"/>
        <end position="810"/>
    </location>
</feature>
<dbReference type="EMBL" id="MN740611">
    <property type="protein sequence ID" value="QHU35722.1"/>
    <property type="molecule type" value="Genomic_DNA"/>
</dbReference>
<feature type="transmembrane region" description="Helical" evidence="1">
    <location>
        <begin position="6"/>
        <end position="24"/>
    </location>
</feature>
<reference evidence="2" key="1">
    <citation type="journal article" date="2020" name="Nature">
        <title>Giant virus diversity and host interactions through global metagenomics.</title>
        <authorList>
            <person name="Schulz F."/>
            <person name="Roux S."/>
            <person name="Paez-Espino D."/>
            <person name="Jungbluth S."/>
            <person name="Walsh D.A."/>
            <person name="Denef V.J."/>
            <person name="McMahon K.D."/>
            <person name="Konstantinidis K.T."/>
            <person name="Eloe-Fadrosh E.A."/>
            <person name="Kyrpides N.C."/>
            <person name="Woyke T."/>
        </authorList>
    </citation>
    <scope>NUCLEOTIDE SEQUENCE</scope>
    <source>
        <strain evidence="2">GVMAG-S-1035085-51</strain>
    </source>
</reference>
<name>A0A6C0M2L9_9ZZZZ</name>
<keyword evidence="1" id="KW-0812">Transmembrane</keyword>
<dbReference type="AlphaFoldDB" id="A0A6C0M2L9"/>
<accession>A0A6C0M2L9</accession>
<evidence type="ECO:0000256" key="1">
    <source>
        <dbReference type="SAM" id="Phobius"/>
    </source>
</evidence>